<evidence type="ECO:0000313" key="2">
    <source>
        <dbReference type="EMBL" id="MBB6037210.1"/>
    </source>
</evidence>
<gene>
    <name evidence="2" type="ORF">HNR73_005083</name>
</gene>
<dbReference type="Gene3D" id="2.50.20.20">
    <property type="match status" value="1"/>
</dbReference>
<evidence type="ECO:0008006" key="4">
    <source>
        <dbReference type="Google" id="ProtNLM"/>
    </source>
</evidence>
<reference evidence="2 3" key="1">
    <citation type="submission" date="2020-08" db="EMBL/GenBank/DDBJ databases">
        <title>Genomic Encyclopedia of Type Strains, Phase IV (KMG-IV): sequencing the most valuable type-strain genomes for metagenomic binning, comparative biology and taxonomic classification.</title>
        <authorList>
            <person name="Goeker M."/>
        </authorList>
    </citation>
    <scope>NUCLEOTIDE SEQUENCE [LARGE SCALE GENOMIC DNA]</scope>
    <source>
        <strain evidence="2 3">YIM 65646</strain>
    </source>
</reference>
<name>A0A841FZ35_9ACTN</name>
<sequence length="249" mass="26234">MLTPRRRALSISLTAVALLAAGCTKATVNAAPWGAPLDAVTAAAAGLADGVAFRGVTEADSVSLATNGEEIPAEHKFRLYQEVSSGVANIATELRLIGDELWMRISGLGGDGDWGHIADGAFLGETADVVGPSVWAPELFAQITTIERIGEQKYGGVLDLTEADPDRTGIDKAIMRDLPDEAEEVEFSVSLNADGTLNTLTLEIDDTAQGDVTIDYSFTKHGAPNDVTEPDGKIVEVTDENAMEWFAGS</sequence>
<dbReference type="AlphaFoldDB" id="A0A841FZ35"/>
<keyword evidence="1" id="KW-0732">Signal</keyword>
<accession>A0A841FZ35</accession>
<proteinExistence type="predicted"/>
<protein>
    <recommendedName>
        <fullName evidence="4">Lipoprotein</fullName>
    </recommendedName>
</protein>
<dbReference type="Proteomes" id="UP000548476">
    <property type="component" value="Unassembled WGS sequence"/>
</dbReference>
<feature type="chain" id="PRO_5032536207" description="Lipoprotein" evidence="1">
    <location>
        <begin position="31"/>
        <end position="249"/>
    </location>
</feature>
<organism evidence="2 3">
    <name type="scientific">Phytomonospora endophytica</name>
    <dbReference type="NCBI Taxonomy" id="714109"/>
    <lineage>
        <taxon>Bacteria</taxon>
        <taxon>Bacillati</taxon>
        <taxon>Actinomycetota</taxon>
        <taxon>Actinomycetes</taxon>
        <taxon>Micromonosporales</taxon>
        <taxon>Micromonosporaceae</taxon>
        <taxon>Phytomonospora</taxon>
    </lineage>
</organism>
<feature type="signal peptide" evidence="1">
    <location>
        <begin position="1"/>
        <end position="30"/>
    </location>
</feature>
<evidence type="ECO:0000313" key="3">
    <source>
        <dbReference type="Proteomes" id="UP000548476"/>
    </source>
</evidence>
<dbReference type="RefSeq" id="WP_184790022.1">
    <property type="nucleotide sequence ID" value="NZ_BONT01000109.1"/>
</dbReference>
<dbReference type="PROSITE" id="PS51257">
    <property type="entry name" value="PROKAR_LIPOPROTEIN"/>
    <property type="match status" value="1"/>
</dbReference>
<dbReference type="EMBL" id="JACHGT010000011">
    <property type="protein sequence ID" value="MBB6037210.1"/>
    <property type="molecule type" value="Genomic_DNA"/>
</dbReference>
<keyword evidence="3" id="KW-1185">Reference proteome</keyword>
<comment type="caution">
    <text evidence="2">The sequence shown here is derived from an EMBL/GenBank/DDBJ whole genome shotgun (WGS) entry which is preliminary data.</text>
</comment>
<evidence type="ECO:0000256" key="1">
    <source>
        <dbReference type="SAM" id="SignalP"/>
    </source>
</evidence>